<feature type="region of interest" description="Disordered" evidence="1">
    <location>
        <begin position="50"/>
        <end position="102"/>
    </location>
</feature>
<sequence>MAPSTAARVLGRTGRVSFSTCETVATETPARRATSTIVVIRLFLPRVRHPGGAPAFRGSSREGAKATTLRASDPKRKRLRKRLRARADQVPGPGGSGTICAGIVRSRRPLPPLIPLRP</sequence>
<protein>
    <submittedName>
        <fullName evidence="2">Uncharacterized protein</fullName>
    </submittedName>
</protein>
<reference evidence="2 3" key="1">
    <citation type="submission" date="2019-12" db="EMBL/GenBank/DDBJ databases">
        <title>Whole genome shotgun sequence of Streptomyces libani subsp. libani NBRC 13452.</title>
        <authorList>
            <person name="Ichikawa N."/>
            <person name="Kimura A."/>
            <person name="Kitahashi Y."/>
            <person name="Komaki H."/>
            <person name="Tamura T."/>
        </authorList>
    </citation>
    <scope>NUCLEOTIDE SEQUENCE [LARGE SCALE GENOMIC DNA]</scope>
    <source>
        <strain evidence="2 3">NBRC 13452</strain>
    </source>
</reference>
<dbReference type="EMBL" id="BLIP01000002">
    <property type="protein sequence ID" value="GFE26177.1"/>
    <property type="molecule type" value="Genomic_DNA"/>
</dbReference>
<evidence type="ECO:0000313" key="2">
    <source>
        <dbReference type="EMBL" id="GFE26177.1"/>
    </source>
</evidence>
<proteinExistence type="predicted"/>
<feature type="compositionally biased region" description="Basic residues" evidence="1">
    <location>
        <begin position="75"/>
        <end position="84"/>
    </location>
</feature>
<evidence type="ECO:0000313" key="3">
    <source>
        <dbReference type="Proteomes" id="UP000429552"/>
    </source>
</evidence>
<evidence type="ECO:0000256" key="1">
    <source>
        <dbReference type="SAM" id="MobiDB-lite"/>
    </source>
</evidence>
<name>A0A640TRD6_STRNI</name>
<comment type="caution">
    <text evidence="2">The sequence shown here is derived from an EMBL/GenBank/DDBJ whole genome shotgun (WGS) entry which is preliminary data.</text>
</comment>
<dbReference type="AlphaFoldDB" id="A0A640TRD6"/>
<dbReference type="Proteomes" id="UP000429552">
    <property type="component" value="Unassembled WGS sequence"/>
</dbReference>
<gene>
    <name evidence="2" type="ORF">Sliba_66300</name>
</gene>
<accession>A0A640TRD6</accession>
<organism evidence="2 3">
    <name type="scientific">Streptomyces nigrescens</name>
    <dbReference type="NCBI Taxonomy" id="1920"/>
    <lineage>
        <taxon>Bacteria</taxon>
        <taxon>Bacillati</taxon>
        <taxon>Actinomycetota</taxon>
        <taxon>Actinomycetes</taxon>
        <taxon>Kitasatosporales</taxon>
        <taxon>Streptomycetaceae</taxon>
        <taxon>Streptomyces</taxon>
    </lineage>
</organism>